<organism evidence="2 3">
    <name type="scientific">Rhypophila decipiens</name>
    <dbReference type="NCBI Taxonomy" id="261697"/>
    <lineage>
        <taxon>Eukaryota</taxon>
        <taxon>Fungi</taxon>
        <taxon>Dikarya</taxon>
        <taxon>Ascomycota</taxon>
        <taxon>Pezizomycotina</taxon>
        <taxon>Sordariomycetes</taxon>
        <taxon>Sordariomycetidae</taxon>
        <taxon>Sordariales</taxon>
        <taxon>Naviculisporaceae</taxon>
        <taxon>Rhypophila</taxon>
    </lineage>
</organism>
<evidence type="ECO:0000256" key="1">
    <source>
        <dbReference type="SAM" id="MobiDB-lite"/>
    </source>
</evidence>
<reference evidence="2" key="1">
    <citation type="journal article" date="2023" name="Mol. Phylogenet. Evol.">
        <title>Genome-scale phylogeny and comparative genomics of the fungal order Sordariales.</title>
        <authorList>
            <person name="Hensen N."/>
            <person name="Bonometti L."/>
            <person name="Westerberg I."/>
            <person name="Brannstrom I.O."/>
            <person name="Guillou S."/>
            <person name="Cros-Aarteil S."/>
            <person name="Calhoun S."/>
            <person name="Haridas S."/>
            <person name="Kuo A."/>
            <person name="Mondo S."/>
            <person name="Pangilinan J."/>
            <person name="Riley R."/>
            <person name="LaButti K."/>
            <person name="Andreopoulos B."/>
            <person name="Lipzen A."/>
            <person name="Chen C."/>
            <person name="Yan M."/>
            <person name="Daum C."/>
            <person name="Ng V."/>
            <person name="Clum A."/>
            <person name="Steindorff A."/>
            <person name="Ohm R.A."/>
            <person name="Martin F."/>
            <person name="Silar P."/>
            <person name="Natvig D.O."/>
            <person name="Lalanne C."/>
            <person name="Gautier V."/>
            <person name="Ament-Velasquez S.L."/>
            <person name="Kruys A."/>
            <person name="Hutchinson M.I."/>
            <person name="Powell A.J."/>
            <person name="Barry K."/>
            <person name="Miller A.N."/>
            <person name="Grigoriev I.V."/>
            <person name="Debuchy R."/>
            <person name="Gladieux P."/>
            <person name="Hiltunen Thoren M."/>
            <person name="Johannesson H."/>
        </authorList>
    </citation>
    <scope>NUCLEOTIDE SEQUENCE</scope>
    <source>
        <strain evidence="2">PSN293</strain>
    </source>
</reference>
<evidence type="ECO:0000313" key="3">
    <source>
        <dbReference type="Proteomes" id="UP001301769"/>
    </source>
</evidence>
<proteinExistence type="predicted"/>
<evidence type="ECO:0000313" key="2">
    <source>
        <dbReference type="EMBL" id="KAK4220318.1"/>
    </source>
</evidence>
<keyword evidence="3" id="KW-1185">Reference proteome</keyword>
<gene>
    <name evidence="2" type="ORF">QBC37DRAFT_367326</name>
</gene>
<feature type="region of interest" description="Disordered" evidence="1">
    <location>
        <begin position="35"/>
        <end position="72"/>
    </location>
</feature>
<dbReference type="AlphaFoldDB" id="A0AAN6YKX5"/>
<dbReference type="Proteomes" id="UP001301769">
    <property type="component" value="Unassembled WGS sequence"/>
</dbReference>
<name>A0AAN6YKX5_9PEZI</name>
<accession>A0AAN6YKX5</accession>
<sequence length="435" mass="49914">MSYPLGLLTPVSHFHNSHDPNFDPRSTDSLIHEETRTKHTISGANGRTNDKASSSHQSQSCPIVPSPTGPPKSLDQFSRDEFVWLSRACHEDEHFADIRRNSVEDDFRVNIEDMSFLTRMDLTHFQDTCNKSVAIYTGCSDWQYRTMNRVIFNYVYRRWYRPYRNDIYHQRYLCKLIALEGLPDAGNPTIASNRARTTSILAVRNKPNPNRGVIDSLVNMHRFLCDDAEAMKARGFDPEKHFVVQPLFKALLILVDPAFYRLEDSKQVGRMPVFMVKTGVKDGLSEPVTFDSIQRKITSSYEIDEMEVVKTSLAAAIDLVMTLEVRETVVCGSRPNPYITSRQDAKDLNKKLVKMFGPDVELVPDDSLDHEWVDTRKHPRWEAAATVMPNRETVSIYDAGNGKYRIPQLVMVLQEQGLFNDQELRRTFEGLRKCS</sequence>
<dbReference type="EMBL" id="MU858045">
    <property type="protein sequence ID" value="KAK4220318.1"/>
    <property type="molecule type" value="Genomic_DNA"/>
</dbReference>
<reference evidence="2" key="2">
    <citation type="submission" date="2023-05" db="EMBL/GenBank/DDBJ databases">
        <authorList>
            <consortium name="Lawrence Berkeley National Laboratory"/>
            <person name="Steindorff A."/>
            <person name="Hensen N."/>
            <person name="Bonometti L."/>
            <person name="Westerberg I."/>
            <person name="Brannstrom I.O."/>
            <person name="Guillou S."/>
            <person name="Cros-Aarteil S."/>
            <person name="Calhoun S."/>
            <person name="Haridas S."/>
            <person name="Kuo A."/>
            <person name="Mondo S."/>
            <person name="Pangilinan J."/>
            <person name="Riley R."/>
            <person name="Labutti K."/>
            <person name="Andreopoulos B."/>
            <person name="Lipzen A."/>
            <person name="Chen C."/>
            <person name="Yanf M."/>
            <person name="Daum C."/>
            <person name="Ng V."/>
            <person name="Clum A."/>
            <person name="Ohm R."/>
            <person name="Martin F."/>
            <person name="Silar P."/>
            <person name="Natvig D."/>
            <person name="Lalanne C."/>
            <person name="Gautier V."/>
            <person name="Ament-Velasquez S.L."/>
            <person name="Kruys A."/>
            <person name="Hutchinson M.I."/>
            <person name="Powell A.J."/>
            <person name="Barry K."/>
            <person name="Miller A.N."/>
            <person name="Grigoriev I.V."/>
            <person name="Debuchy R."/>
            <person name="Gladieux P."/>
            <person name="Thoren M.H."/>
            <person name="Johannesson H."/>
        </authorList>
    </citation>
    <scope>NUCLEOTIDE SEQUENCE</scope>
    <source>
        <strain evidence="2">PSN293</strain>
    </source>
</reference>
<protein>
    <submittedName>
        <fullName evidence="2">Uncharacterized protein</fullName>
    </submittedName>
</protein>
<feature type="compositionally biased region" description="Polar residues" evidence="1">
    <location>
        <begin position="40"/>
        <end position="61"/>
    </location>
</feature>
<comment type="caution">
    <text evidence="2">The sequence shown here is derived from an EMBL/GenBank/DDBJ whole genome shotgun (WGS) entry which is preliminary data.</text>
</comment>